<dbReference type="InterPro" id="IPR003594">
    <property type="entry name" value="HATPase_dom"/>
</dbReference>
<dbReference type="Pfam" id="PF14689">
    <property type="entry name" value="SPOB_a"/>
    <property type="match status" value="1"/>
</dbReference>
<organism evidence="11 12">
    <name type="scientific">Paenibacillus sediminis</name>
    <dbReference type="NCBI Taxonomy" id="664909"/>
    <lineage>
        <taxon>Bacteria</taxon>
        <taxon>Bacillati</taxon>
        <taxon>Bacillota</taxon>
        <taxon>Bacilli</taxon>
        <taxon>Bacillales</taxon>
        <taxon>Paenibacillaceae</taxon>
        <taxon>Paenibacillus</taxon>
    </lineage>
</organism>
<feature type="transmembrane region" description="Helical" evidence="9">
    <location>
        <begin position="12"/>
        <end position="35"/>
    </location>
</feature>
<evidence type="ECO:0000256" key="3">
    <source>
        <dbReference type="ARBA" id="ARBA00022553"/>
    </source>
</evidence>
<dbReference type="Gene3D" id="3.30.565.10">
    <property type="entry name" value="Histidine kinase-like ATPase, C-terminal domain"/>
    <property type="match status" value="1"/>
</dbReference>
<dbReference type="EMBL" id="JAGGKP010000001">
    <property type="protein sequence ID" value="MBP1936285.1"/>
    <property type="molecule type" value="Genomic_DNA"/>
</dbReference>
<keyword evidence="7" id="KW-0067">ATP-binding</keyword>
<evidence type="ECO:0000256" key="6">
    <source>
        <dbReference type="ARBA" id="ARBA00022777"/>
    </source>
</evidence>
<dbReference type="InterPro" id="IPR036890">
    <property type="entry name" value="HATPase_C_sf"/>
</dbReference>
<comment type="caution">
    <text evidence="11">The sequence shown here is derived from an EMBL/GenBank/DDBJ whole genome shotgun (WGS) entry which is preliminary data.</text>
</comment>
<sequence>MRVKKELFSKPLHITFYIIAVMSLVLIIVNVTYYYSTQKALIKDQIDKMNFIAHQIKTSIELSSKGEDYFEQMMAEHLRTAAIAAKSNLDPDIDKVTNEQLVELSRKVGVDQITLFKRSGDDIVSYKSSDPLDIHTSAKSWGGDWFLALKQLMNKEQVHVSIGQTLPNFWSGPLNTSSSNLQNIDKWGYYYDGTTNYIINPFVHGTTFRQYQTQTGVDASIQQLIKNNKNSHTLEISVFNPSYMLDQAKQREKDGIIEYVTRKVLFGTYQYQDPQDKQYIREVMQTGKIASFSTTVHDKNILKTFIPVQIGKPVVIGLVSDLDEINLILKEQMNRIRLVISLCTLAIIAIVLSSIHINRRVREAAEENVENMYLENVDALFSSIREQRHDFNNHLTTIQLLVSLKHYDELKLYMKELIGEIKAINDIVNINIPVLSALIQAKITQAFEKKITFEQHFTDLKSLNINVIKTTDLVKILSNLIDNAFEAVLATDNPDKKVKVFVYIENNYLFIKVHNNGSKIEDSMKARIFEPGFSTKKGSNSHNSGLGLSIVMNTLNKHKGTITIDSTDQLTTFTAMIPL</sequence>
<evidence type="ECO:0000256" key="5">
    <source>
        <dbReference type="ARBA" id="ARBA00022741"/>
    </source>
</evidence>
<keyword evidence="8" id="KW-0902">Two-component regulatory system</keyword>
<comment type="catalytic activity">
    <reaction evidence="1">
        <text>ATP + protein L-histidine = ADP + protein N-phospho-L-histidine.</text>
        <dbReference type="EC" id="2.7.13.3"/>
    </reaction>
</comment>
<evidence type="ECO:0000256" key="1">
    <source>
        <dbReference type="ARBA" id="ARBA00000085"/>
    </source>
</evidence>
<name>A0ABS4H180_9BACL</name>
<keyword evidence="9" id="KW-1133">Transmembrane helix</keyword>
<keyword evidence="5" id="KW-0547">Nucleotide-binding</keyword>
<keyword evidence="12" id="KW-1185">Reference proteome</keyword>
<evidence type="ECO:0000256" key="8">
    <source>
        <dbReference type="ARBA" id="ARBA00023012"/>
    </source>
</evidence>
<keyword evidence="9" id="KW-0472">Membrane</keyword>
<feature type="transmembrane region" description="Helical" evidence="9">
    <location>
        <begin position="338"/>
        <end position="357"/>
    </location>
</feature>
<dbReference type="Gene3D" id="1.10.287.130">
    <property type="match status" value="1"/>
</dbReference>
<reference evidence="11 12" key="1">
    <citation type="submission" date="2021-03" db="EMBL/GenBank/DDBJ databases">
        <title>Genomic Encyclopedia of Type Strains, Phase IV (KMG-IV): sequencing the most valuable type-strain genomes for metagenomic binning, comparative biology and taxonomic classification.</title>
        <authorList>
            <person name="Goeker M."/>
        </authorList>
    </citation>
    <scope>NUCLEOTIDE SEQUENCE [LARGE SCALE GENOMIC DNA]</scope>
    <source>
        <strain evidence="11 12">DSM 23491</strain>
    </source>
</reference>
<dbReference type="SMART" id="SM00387">
    <property type="entry name" value="HATPase_c"/>
    <property type="match status" value="1"/>
</dbReference>
<accession>A0ABS4H180</accession>
<dbReference type="Proteomes" id="UP001519273">
    <property type="component" value="Unassembled WGS sequence"/>
</dbReference>
<dbReference type="EC" id="2.7.13.3" evidence="2"/>
<dbReference type="SUPFAM" id="SSF55874">
    <property type="entry name" value="ATPase domain of HSP90 chaperone/DNA topoisomerase II/histidine kinase"/>
    <property type="match status" value="1"/>
</dbReference>
<dbReference type="InterPro" id="IPR005467">
    <property type="entry name" value="His_kinase_dom"/>
</dbReference>
<dbReference type="SUPFAM" id="SSF55890">
    <property type="entry name" value="Sporulation response regulatory protein Spo0B"/>
    <property type="match status" value="1"/>
</dbReference>
<evidence type="ECO:0000256" key="9">
    <source>
        <dbReference type="SAM" id="Phobius"/>
    </source>
</evidence>
<dbReference type="GO" id="GO:0016301">
    <property type="term" value="F:kinase activity"/>
    <property type="evidence" value="ECO:0007669"/>
    <property type="project" value="UniProtKB-KW"/>
</dbReference>
<evidence type="ECO:0000256" key="2">
    <source>
        <dbReference type="ARBA" id="ARBA00012438"/>
    </source>
</evidence>
<dbReference type="PANTHER" id="PTHR40448">
    <property type="entry name" value="TWO-COMPONENT SENSOR HISTIDINE KINASE"/>
    <property type="match status" value="1"/>
</dbReference>
<protein>
    <recommendedName>
        <fullName evidence="2">histidine kinase</fullName>
        <ecNumber evidence="2">2.7.13.3</ecNumber>
    </recommendedName>
</protein>
<keyword evidence="4" id="KW-0808">Transferase</keyword>
<dbReference type="InterPro" id="IPR004358">
    <property type="entry name" value="Sig_transdc_His_kin-like_C"/>
</dbReference>
<dbReference type="PRINTS" id="PR00344">
    <property type="entry name" value="BCTRLSENSOR"/>
</dbReference>
<gene>
    <name evidence="11" type="ORF">J2Z20_001146</name>
</gene>
<dbReference type="PROSITE" id="PS50109">
    <property type="entry name" value="HIS_KIN"/>
    <property type="match status" value="1"/>
</dbReference>
<evidence type="ECO:0000256" key="4">
    <source>
        <dbReference type="ARBA" id="ARBA00022679"/>
    </source>
</evidence>
<dbReference type="RefSeq" id="WP_209846324.1">
    <property type="nucleotide sequence ID" value="NZ_CBCRVE010000002.1"/>
</dbReference>
<evidence type="ECO:0000256" key="7">
    <source>
        <dbReference type="ARBA" id="ARBA00022840"/>
    </source>
</evidence>
<evidence type="ECO:0000313" key="11">
    <source>
        <dbReference type="EMBL" id="MBP1936285.1"/>
    </source>
</evidence>
<keyword evidence="3" id="KW-0597">Phosphoprotein</keyword>
<evidence type="ECO:0000313" key="12">
    <source>
        <dbReference type="Proteomes" id="UP001519273"/>
    </source>
</evidence>
<dbReference type="InterPro" id="IPR039506">
    <property type="entry name" value="SPOB_a"/>
</dbReference>
<feature type="domain" description="Histidine kinase" evidence="10">
    <location>
        <begin position="473"/>
        <end position="579"/>
    </location>
</feature>
<proteinExistence type="predicted"/>
<evidence type="ECO:0000259" key="10">
    <source>
        <dbReference type="PROSITE" id="PS50109"/>
    </source>
</evidence>
<dbReference type="InterPro" id="IPR016120">
    <property type="entry name" value="Sig_transdc_His_kin_SpoOB"/>
</dbReference>
<dbReference type="Pfam" id="PF02518">
    <property type="entry name" value="HATPase_c"/>
    <property type="match status" value="1"/>
</dbReference>
<keyword evidence="9" id="KW-0812">Transmembrane</keyword>
<dbReference type="PANTHER" id="PTHR40448:SF1">
    <property type="entry name" value="TWO-COMPONENT SENSOR HISTIDINE KINASE"/>
    <property type="match status" value="1"/>
</dbReference>
<keyword evidence="6 11" id="KW-0418">Kinase</keyword>